<dbReference type="Proteomes" id="UP001501020">
    <property type="component" value="Unassembled WGS sequence"/>
</dbReference>
<feature type="region of interest" description="Disordered" evidence="1">
    <location>
        <begin position="137"/>
        <end position="178"/>
    </location>
</feature>
<dbReference type="InterPro" id="IPR001646">
    <property type="entry name" value="5peptide_repeat"/>
</dbReference>
<dbReference type="EMBL" id="BAAAMR010000151">
    <property type="protein sequence ID" value="GAA2168026.1"/>
    <property type="molecule type" value="Genomic_DNA"/>
</dbReference>
<evidence type="ECO:0000313" key="2">
    <source>
        <dbReference type="EMBL" id="GAA2168026.1"/>
    </source>
</evidence>
<proteinExistence type="predicted"/>
<protein>
    <submittedName>
        <fullName evidence="2">Pentapeptide repeat-containing protein</fullName>
    </submittedName>
</protein>
<accession>A0ABP5M710</accession>
<dbReference type="Gene3D" id="2.160.20.80">
    <property type="entry name" value="E3 ubiquitin-protein ligase SopA"/>
    <property type="match status" value="1"/>
</dbReference>
<dbReference type="SUPFAM" id="SSF141571">
    <property type="entry name" value="Pentapeptide repeat-like"/>
    <property type="match status" value="1"/>
</dbReference>
<comment type="caution">
    <text evidence="2">The sequence shown here is derived from an EMBL/GenBank/DDBJ whole genome shotgun (WGS) entry which is preliminary data.</text>
</comment>
<reference evidence="3" key="1">
    <citation type="journal article" date="2019" name="Int. J. Syst. Evol. Microbiol.">
        <title>The Global Catalogue of Microorganisms (GCM) 10K type strain sequencing project: providing services to taxonomists for standard genome sequencing and annotation.</title>
        <authorList>
            <consortium name="The Broad Institute Genomics Platform"/>
            <consortium name="The Broad Institute Genome Sequencing Center for Infectious Disease"/>
            <person name="Wu L."/>
            <person name="Ma J."/>
        </authorList>
    </citation>
    <scope>NUCLEOTIDE SEQUENCE [LARGE SCALE GENOMIC DNA]</scope>
    <source>
        <strain evidence="3">JCM 13850</strain>
    </source>
</reference>
<feature type="compositionally biased region" description="Low complexity" evidence="1">
    <location>
        <begin position="156"/>
        <end position="168"/>
    </location>
</feature>
<dbReference type="RefSeq" id="WP_344282942.1">
    <property type="nucleotide sequence ID" value="NZ_BAAAMR010000151.1"/>
</dbReference>
<evidence type="ECO:0000313" key="3">
    <source>
        <dbReference type="Proteomes" id="UP001501020"/>
    </source>
</evidence>
<sequence>MAAAGIVAGAAIWFTTGWLLHTTGQVMDRDPKATGADKAKVRVDTVRTGLAAGAGAGAAVGLMLAFRRQAHAEHDTAERRITELYNAAAEQLGSDKAPVRLTALYTLERLANDNPRHRQTIVNIVCAYLRMPWTPPASEASPTDQQRAATRRFHAARAGASSAVSSPPTSEPDPHEERQVRLTAQRILMTHLQPDAAPYWSGIDLDLSDATLTLFTLARCRLSGANFSGATFSRGASFRQARFLGSASFERATFSGHVSFEAEFCGGASFIDMKVNGHALFDEAIFGDETWFYRMEVGGTASWQGARFGGDTWFHQARFNGDAWFRRVEFSHKAVFEGTIFGGQADFRDARVGGDLDLTGTRLADRTLAHVLPLGWQIEPSEGNTGRFARPPAPANGT</sequence>
<evidence type="ECO:0000256" key="1">
    <source>
        <dbReference type="SAM" id="MobiDB-lite"/>
    </source>
</evidence>
<dbReference type="Pfam" id="PF13576">
    <property type="entry name" value="Pentapeptide_3"/>
    <property type="match status" value="2"/>
</dbReference>
<organism evidence="2 3">
    <name type="scientific">Actinomadura napierensis</name>
    <dbReference type="NCBI Taxonomy" id="267854"/>
    <lineage>
        <taxon>Bacteria</taxon>
        <taxon>Bacillati</taxon>
        <taxon>Actinomycetota</taxon>
        <taxon>Actinomycetes</taxon>
        <taxon>Streptosporangiales</taxon>
        <taxon>Thermomonosporaceae</taxon>
        <taxon>Actinomadura</taxon>
    </lineage>
</organism>
<gene>
    <name evidence="2" type="ORF">GCM10009727_89100</name>
</gene>
<name>A0ABP5M710_9ACTN</name>
<keyword evidence="3" id="KW-1185">Reference proteome</keyword>